<evidence type="ECO:0000256" key="1">
    <source>
        <dbReference type="SAM" id="MobiDB-lite"/>
    </source>
</evidence>
<evidence type="ECO:0000313" key="2">
    <source>
        <dbReference type="EMBL" id="ABM10546.1"/>
    </source>
</evidence>
<organism evidence="2 3">
    <name type="scientific">Paenarthrobacter aurescens (strain TC1)</name>
    <dbReference type="NCBI Taxonomy" id="290340"/>
    <lineage>
        <taxon>Bacteria</taxon>
        <taxon>Bacillati</taxon>
        <taxon>Actinomycetota</taxon>
        <taxon>Actinomycetes</taxon>
        <taxon>Micrococcales</taxon>
        <taxon>Micrococcaceae</taxon>
        <taxon>Paenarthrobacter</taxon>
    </lineage>
</organism>
<dbReference type="OrthoDB" id="5243870at2"/>
<keyword evidence="3" id="KW-1185">Reference proteome</keyword>
<geneLocation type="plasmid" evidence="2 3">
    <name>pTC1</name>
</geneLocation>
<dbReference type="Gene3D" id="3.40.50.300">
    <property type="entry name" value="P-loop containing nucleotide triphosphate hydrolases"/>
    <property type="match status" value="1"/>
</dbReference>
<reference evidence="2 3" key="1">
    <citation type="journal article" date="2006" name="PLoS Genet.">
        <title>Secrets of soil survival revealed by the genome sequence of Arthrobacter aurescens TC1.</title>
        <authorList>
            <person name="Mongodin E.F."/>
            <person name="Shapir N."/>
            <person name="Daugherty S.C."/>
            <person name="DeBoy R.T."/>
            <person name="Emerson J.B."/>
            <person name="Shvartzbeyn A."/>
            <person name="Radune D."/>
            <person name="Vamathevan J."/>
            <person name="Riggs F."/>
            <person name="Grinberg V."/>
            <person name="Khouri H."/>
            <person name="Wackett L.P."/>
            <person name="Nelson K.E."/>
            <person name="Sadowsky M.J."/>
        </authorList>
    </citation>
    <scope>NUCLEOTIDE SEQUENCE [LARGE SCALE GENOMIC DNA]</scope>
    <source>
        <strain evidence="2 3">TC1</strain>
    </source>
</reference>
<name>A1RCC5_PAEAT</name>
<evidence type="ECO:0000313" key="3">
    <source>
        <dbReference type="Proteomes" id="UP000000637"/>
    </source>
</evidence>
<protein>
    <submittedName>
        <fullName evidence="2">Uncharacterized protein</fullName>
    </submittedName>
</protein>
<dbReference type="AlphaFoldDB" id="A1RCC5"/>
<gene>
    <name evidence="2" type="ordered locus">AAur_pTC10013</name>
</gene>
<dbReference type="Proteomes" id="UP000000637">
    <property type="component" value="Plasmid pTC1"/>
</dbReference>
<dbReference type="RefSeq" id="WP_011776810.1">
    <property type="nucleotide sequence ID" value="NC_008712.1"/>
</dbReference>
<dbReference type="InterPro" id="IPR027417">
    <property type="entry name" value="P-loop_NTPase"/>
</dbReference>
<keyword evidence="2" id="KW-0614">Plasmid</keyword>
<feature type="region of interest" description="Disordered" evidence="1">
    <location>
        <begin position="274"/>
        <end position="343"/>
    </location>
</feature>
<accession>A1RCC5</accession>
<dbReference type="EMBL" id="CP000475">
    <property type="protein sequence ID" value="ABM10546.1"/>
    <property type="molecule type" value="Genomic_DNA"/>
</dbReference>
<feature type="compositionally biased region" description="Polar residues" evidence="1">
    <location>
        <begin position="291"/>
        <end position="301"/>
    </location>
</feature>
<dbReference type="KEGG" id="aau:AAur_pTC10013"/>
<sequence>MLFAVCADRGAPGSSTVARVLASARGLPAVVVGADAYGDDMALRVLPDGKHPMPETPTVLGIGAGKSAERPRPTGPIVLAEQGSRPRYEDLWREGSHELSPLVRVVPGFQTAEQGASASWQVLAAALEAQNGAVFADLGRIHTGSPSMPIAAAADAIIPVCRGDQISVQTMVARLELLVSAIAERNRRPPIVVPVVIADRRHGDAIAQAVAKILSDSAVAAAVRGVAWLAWDPAGVADLDNGRDPWEKPLRKSPLMRSARKAMWHLGLATGLDHEEPNVKPAGGKCKRARTTASPGEQLRTNHAAELPQAAAPAPPLQPGWSRQVASGESSPSHVSPIEESHR</sequence>
<dbReference type="HOGENOM" id="CLU_060965_1_0_11"/>
<proteinExistence type="predicted"/>
<feature type="compositionally biased region" description="Polar residues" evidence="1">
    <location>
        <begin position="324"/>
        <end position="334"/>
    </location>
</feature>